<dbReference type="PROSITE" id="PS51725">
    <property type="entry name" value="ABM"/>
    <property type="match status" value="1"/>
</dbReference>
<dbReference type="EC" id="1.-.-.-" evidence="2"/>
<keyword evidence="2" id="KW-0503">Monooxygenase</keyword>
<sequence>MNAKQIILAIRFKVKPGKKEEFRNLLFTLADKMSKEANFVNSIIHDDLEQPDDILIYEIWNGTQRSWLEEEFPKPYRKDYENVLSEMLEDRIVSWLVPTGEWGSRITSVSR</sequence>
<dbReference type="EMBL" id="JBHUME010000005">
    <property type="protein sequence ID" value="MFD2612214.1"/>
    <property type="molecule type" value="Genomic_DNA"/>
</dbReference>
<dbReference type="RefSeq" id="WP_377601530.1">
    <property type="nucleotide sequence ID" value="NZ_JBHUME010000005.1"/>
</dbReference>
<feature type="domain" description="ABM" evidence="1">
    <location>
        <begin position="6"/>
        <end position="96"/>
    </location>
</feature>
<gene>
    <name evidence="2" type="ORF">ACFSUF_07190</name>
</gene>
<organism evidence="2 3">
    <name type="scientific">Paenibacillus gansuensis</name>
    <dbReference type="NCBI Taxonomy" id="306542"/>
    <lineage>
        <taxon>Bacteria</taxon>
        <taxon>Bacillati</taxon>
        <taxon>Bacillota</taxon>
        <taxon>Bacilli</taxon>
        <taxon>Bacillales</taxon>
        <taxon>Paenibacillaceae</taxon>
        <taxon>Paenibacillus</taxon>
    </lineage>
</organism>
<keyword evidence="2" id="KW-0560">Oxidoreductase</keyword>
<reference evidence="3" key="1">
    <citation type="journal article" date="2019" name="Int. J. Syst. Evol. Microbiol.">
        <title>The Global Catalogue of Microorganisms (GCM) 10K type strain sequencing project: providing services to taxonomists for standard genome sequencing and annotation.</title>
        <authorList>
            <consortium name="The Broad Institute Genomics Platform"/>
            <consortium name="The Broad Institute Genome Sequencing Center for Infectious Disease"/>
            <person name="Wu L."/>
            <person name="Ma J."/>
        </authorList>
    </citation>
    <scope>NUCLEOTIDE SEQUENCE [LARGE SCALE GENOMIC DNA]</scope>
    <source>
        <strain evidence="3">KCTC 3950</strain>
    </source>
</reference>
<dbReference type="Proteomes" id="UP001597541">
    <property type="component" value="Unassembled WGS sequence"/>
</dbReference>
<accession>A0ABW5PCP5</accession>
<evidence type="ECO:0000259" key="1">
    <source>
        <dbReference type="PROSITE" id="PS51725"/>
    </source>
</evidence>
<dbReference type="SUPFAM" id="SSF54909">
    <property type="entry name" value="Dimeric alpha+beta barrel"/>
    <property type="match status" value="1"/>
</dbReference>
<dbReference type="InterPro" id="IPR007138">
    <property type="entry name" value="ABM_dom"/>
</dbReference>
<dbReference type="GO" id="GO:0004497">
    <property type="term" value="F:monooxygenase activity"/>
    <property type="evidence" value="ECO:0007669"/>
    <property type="project" value="UniProtKB-KW"/>
</dbReference>
<protein>
    <submittedName>
        <fullName evidence="2">Quinol monooxygenase</fullName>
        <ecNumber evidence="2">1.-.-.-</ecNumber>
    </submittedName>
</protein>
<proteinExistence type="predicted"/>
<dbReference type="Gene3D" id="3.30.70.100">
    <property type="match status" value="1"/>
</dbReference>
<keyword evidence="3" id="KW-1185">Reference proteome</keyword>
<evidence type="ECO:0000313" key="3">
    <source>
        <dbReference type="Proteomes" id="UP001597541"/>
    </source>
</evidence>
<evidence type="ECO:0000313" key="2">
    <source>
        <dbReference type="EMBL" id="MFD2612214.1"/>
    </source>
</evidence>
<comment type="caution">
    <text evidence="2">The sequence shown here is derived from an EMBL/GenBank/DDBJ whole genome shotgun (WGS) entry which is preliminary data.</text>
</comment>
<dbReference type="Pfam" id="PF03992">
    <property type="entry name" value="ABM"/>
    <property type="match status" value="1"/>
</dbReference>
<name>A0ABW5PCP5_9BACL</name>
<dbReference type="InterPro" id="IPR011008">
    <property type="entry name" value="Dimeric_a/b-barrel"/>
</dbReference>